<dbReference type="GO" id="GO:0000462">
    <property type="term" value="P:maturation of SSU-rRNA from tricistronic rRNA transcript (SSU-rRNA, 5.8S rRNA, LSU-rRNA)"/>
    <property type="evidence" value="ECO:0007669"/>
    <property type="project" value="TreeGrafter"/>
</dbReference>
<protein>
    <recommendedName>
        <fullName evidence="8">Digestive organ expansion factor homolog</fullName>
    </recommendedName>
</protein>
<organism evidence="6 7">
    <name type="scientific">Mesorhabditis spiculigera</name>
    <dbReference type="NCBI Taxonomy" id="96644"/>
    <lineage>
        <taxon>Eukaryota</taxon>
        <taxon>Metazoa</taxon>
        <taxon>Ecdysozoa</taxon>
        <taxon>Nematoda</taxon>
        <taxon>Chromadorea</taxon>
        <taxon>Rhabditida</taxon>
        <taxon>Rhabditina</taxon>
        <taxon>Rhabditomorpha</taxon>
        <taxon>Rhabditoidea</taxon>
        <taxon>Rhabditidae</taxon>
        <taxon>Mesorhabditinae</taxon>
        <taxon>Mesorhabditis</taxon>
    </lineage>
</organism>
<reference evidence="6" key="1">
    <citation type="submission" date="2023-06" db="EMBL/GenBank/DDBJ databases">
        <authorList>
            <person name="Delattre M."/>
        </authorList>
    </citation>
    <scope>NUCLEOTIDE SEQUENCE</scope>
    <source>
        <strain evidence="6">AF72</strain>
    </source>
</reference>
<dbReference type="GO" id="GO:0019843">
    <property type="term" value="F:rRNA binding"/>
    <property type="evidence" value="ECO:0007669"/>
    <property type="project" value="TreeGrafter"/>
</dbReference>
<dbReference type="GO" id="GO:0034511">
    <property type="term" value="F:U3 snoRNA binding"/>
    <property type="evidence" value="ECO:0007669"/>
    <property type="project" value="InterPro"/>
</dbReference>
<sequence length="566" mass="65231">MKRRLSDIAPVSPSLEPPGKRVSNATCFDNFFLGIPNVAKLSLPKRERKPTKIGLKALGEVTYYPGCSEFAHPLGSRVEPVEAGWGPTLAANYKKLANEGLEIDDDTPRSELFSIVAQYGDFIGVPSDAWQHRLTYAGHVINHVIQSRTRILQNKKLLEENESEETINACRDQGFARPCSLIMVPFRKDAHEIVELMTRIIFGDGIAKANIGNKKRFDDEFGDTGYRVSGARHADESFKEMMAGNVDDCFRVGIAFSKKEFKLYANFAKSDIILCSPLGLRMMLNGDAGEDSHYLSSIQIAVVDKCHILYQQNWEHVLAAFNWLNKKPSKIETDIRRVRPLYLEDHAKYYCQTLIFSEYQHEQFSSLAMRQTFCHRGLVWHFPDRQELNKVNVPICQEFHRVKVDKADDASELRFNYFKDKVLGKLEQHTLVFVPSYFDFVRLRNYMNTSLESFVQCHEYAPDNKLGRARDMFFHGRKKLLLMTERLHFYKRFHIRGVKNIVFYQLPSDPRFYSDIVNMACPEGERLKSILIYTPLDRFRLSNVFGQEMTNSCLKSPQQIQAIVSE</sequence>
<evidence type="ECO:0000313" key="7">
    <source>
        <dbReference type="Proteomes" id="UP001177023"/>
    </source>
</evidence>
<dbReference type="InterPro" id="IPR053940">
    <property type="entry name" value="UTP25_NTPase-like"/>
</dbReference>
<dbReference type="Pfam" id="PF22916">
    <property type="entry name" value="UTP25_NTPase-like"/>
    <property type="match status" value="1"/>
</dbReference>
<dbReference type="PANTHER" id="PTHR12933:SF0">
    <property type="entry name" value="U3 SMALL NUCLEOLAR RNA-ASSOCIATED PROTEIN 25 HOMOLOG"/>
    <property type="match status" value="1"/>
</dbReference>
<evidence type="ECO:0000313" key="6">
    <source>
        <dbReference type="EMBL" id="CAJ0584325.1"/>
    </source>
</evidence>
<keyword evidence="3" id="KW-0539">Nucleus</keyword>
<evidence type="ECO:0000256" key="3">
    <source>
        <dbReference type="ARBA" id="ARBA00023242"/>
    </source>
</evidence>
<comment type="similarity">
    <text evidence="2">Belongs to the UTP25 family.</text>
</comment>
<gene>
    <name evidence="6" type="ORF">MSPICULIGERA_LOCUS22384</name>
</gene>
<feature type="non-terminal residue" evidence="6">
    <location>
        <position position="566"/>
    </location>
</feature>
<evidence type="ECO:0000259" key="5">
    <source>
        <dbReference type="Pfam" id="PF22916"/>
    </source>
</evidence>
<dbReference type="Proteomes" id="UP001177023">
    <property type="component" value="Unassembled WGS sequence"/>
</dbReference>
<accession>A0AA36DDL9</accession>
<evidence type="ECO:0000259" key="4">
    <source>
        <dbReference type="Pfam" id="PF06862"/>
    </source>
</evidence>
<dbReference type="InterPro" id="IPR010678">
    <property type="entry name" value="UTP25"/>
</dbReference>
<dbReference type="PANTHER" id="PTHR12933">
    <property type="entry name" value="ORF PROTEIN-RELATED"/>
    <property type="match status" value="1"/>
</dbReference>
<comment type="subcellular location">
    <subcellularLocation>
        <location evidence="1">Nucleus</location>
        <location evidence="1">Nucleolus</location>
    </subcellularLocation>
</comment>
<proteinExistence type="inferred from homology"/>
<evidence type="ECO:0008006" key="8">
    <source>
        <dbReference type="Google" id="ProtNLM"/>
    </source>
</evidence>
<dbReference type="EMBL" id="CATQJA010002691">
    <property type="protein sequence ID" value="CAJ0584325.1"/>
    <property type="molecule type" value="Genomic_DNA"/>
</dbReference>
<evidence type="ECO:0000256" key="2">
    <source>
        <dbReference type="ARBA" id="ARBA00009223"/>
    </source>
</evidence>
<feature type="domain" description="UTP25 NTP hydrolase-like" evidence="5">
    <location>
        <begin position="131"/>
        <end position="378"/>
    </location>
</feature>
<dbReference type="GO" id="GO:0032040">
    <property type="term" value="C:small-subunit processome"/>
    <property type="evidence" value="ECO:0007669"/>
    <property type="project" value="TreeGrafter"/>
</dbReference>
<comment type="caution">
    <text evidence="6">The sequence shown here is derived from an EMBL/GenBank/DDBJ whole genome shotgun (WGS) entry which is preliminary data.</text>
</comment>
<dbReference type="InterPro" id="IPR053939">
    <property type="entry name" value="UTP25_C"/>
</dbReference>
<dbReference type="AlphaFoldDB" id="A0AA36DDL9"/>
<evidence type="ECO:0000256" key="1">
    <source>
        <dbReference type="ARBA" id="ARBA00004604"/>
    </source>
</evidence>
<name>A0AA36DDL9_9BILA</name>
<keyword evidence="7" id="KW-1185">Reference proteome</keyword>
<dbReference type="Pfam" id="PF06862">
    <property type="entry name" value="Utp25_C"/>
    <property type="match status" value="1"/>
</dbReference>
<feature type="domain" description="UTP25 C-terminal" evidence="4">
    <location>
        <begin position="388"/>
        <end position="560"/>
    </location>
</feature>